<comment type="caution">
    <text evidence="5">The sequence shown here is derived from an EMBL/GenBank/DDBJ whole genome shotgun (WGS) entry which is preliminary data.</text>
</comment>
<protein>
    <submittedName>
        <fullName evidence="5">Glycosyltransferase family 4 protein</fullName>
        <ecNumber evidence="5">2.4.-.-</ecNumber>
    </submittedName>
</protein>
<evidence type="ECO:0000313" key="5">
    <source>
        <dbReference type="EMBL" id="MDT0631809.1"/>
    </source>
</evidence>
<reference evidence="5 6" key="1">
    <citation type="submission" date="2023-09" db="EMBL/GenBank/DDBJ databases">
        <authorList>
            <person name="Rey-Velasco X."/>
        </authorList>
    </citation>
    <scope>NUCLEOTIDE SEQUENCE [LARGE SCALE GENOMIC DNA]</scope>
    <source>
        <strain evidence="5 6">F394</strain>
    </source>
</reference>
<comment type="similarity">
    <text evidence="1">Belongs to the glycosyltransferase group 1 family. Glycosyltransferase 4 subfamily.</text>
</comment>
<dbReference type="SUPFAM" id="SSF53756">
    <property type="entry name" value="UDP-Glycosyltransferase/glycogen phosphorylase"/>
    <property type="match status" value="1"/>
</dbReference>
<name>A0ABU3BRB0_9BACT</name>
<evidence type="ECO:0000256" key="4">
    <source>
        <dbReference type="SAM" id="MobiDB-lite"/>
    </source>
</evidence>
<sequence length="385" mass="42091">MTGAASADRGSPAAPPPDRSTGRLLMLTRYGDLGSSSRVRGSQFVPALRRAGWRVERAGLLDDAYVRRLYETGGRRPDRLAWAYLRRAARLLGRADHDLIWVEKELLPFVPYAAERALFRGRPYVVDYDDATFHTYDTHRRAAVRRVFGRKVDRLMRGARTVVAGNGYLAARARTAGARHIEVLPSVVDLDCYGPVAPLPEGPFTIGWIGSPGSQRVLHVLRDVLAREAARPDTRVVLVGVEGRPLGDVPVEVRPWSGATEVAEMGRFHVGIMPLPDEPWERGKCGFKLVQCMAAGRPVVASPVGVNAEIVTDGWNGFLADGPDAWHAAFDRLRADRSLGQTMGERGRARVRDGYSLASVAPRLDATLREAAGLTPGAPRLDPTP</sequence>
<proteinExistence type="inferred from homology"/>
<evidence type="ECO:0000313" key="6">
    <source>
        <dbReference type="Proteomes" id="UP001267426"/>
    </source>
</evidence>
<dbReference type="GO" id="GO:0016757">
    <property type="term" value="F:glycosyltransferase activity"/>
    <property type="evidence" value="ECO:0007669"/>
    <property type="project" value="UniProtKB-KW"/>
</dbReference>
<accession>A0ABU3BRB0</accession>
<dbReference type="Pfam" id="PF13692">
    <property type="entry name" value="Glyco_trans_1_4"/>
    <property type="match status" value="1"/>
</dbReference>
<organism evidence="5 6">
    <name type="scientific">Rubrivirga litoralis</name>
    <dbReference type="NCBI Taxonomy" id="3075598"/>
    <lineage>
        <taxon>Bacteria</taxon>
        <taxon>Pseudomonadati</taxon>
        <taxon>Rhodothermota</taxon>
        <taxon>Rhodothermia</taxon>
        <taxon>Rhodothermales</taxon>
        <taxon>Rubricoccaceae</taxon>
        <taxon>Rubrivirga</taxon>
    </lineage>
</organism>
<dbReference type="EC" id="2.4.-.-" evidence="5"/>
<evidence type="ECO:0000256" key="1">
    <source>
        <dbReference type="ARBA" id="ARBA00009481"/>
    </source>
</evidence>
<feature type="region of interest" description="Disordered" evidence="4">
    <location>
        <begin position="1"/>
        <end position="22"/>
    </location>
</feature>
<gene>
    <name evidence="5" type="ORF">RM540_08645</name>
</gene>
<dbReference type="PANTHER" id="PTHR12526:SF640">
    <property type="entry name" value="COLANIC ACID BIOSYNTHESIS GLYCOSYLTRANSFERASE WCAL-RELATED"/>
    <property type="match status" value="1"/>
</dbReference>
<evidence type="ECO:0000256" key="3">
    <source>
        <dbReference type="ARBA" id="ARBA00022679"/>
    </source>
</evidence>
<dbReference type="EMBL" id="JAVRHT010000017">
    <property type="protein sequence ID" value="MDT0631809.1"/>
    <property type="molecule type" value="Genomic_DNA"/>
</dbReference>
<dbReference type="Gene3D" id="3.40.50.2000">
    <property type="entry name" value="Glycogen Phosphorylase B"/>
    <property type="match status" value="2"/>
</dbReference>
<keyword evidence="6" id="KW-1185">Reference proteome</keyword>
<dbReference type="Proteomes" id="UP001267426">
    <property type="component" value="Unassembled WGS sequence"/>
</dbReference>
<evidence type="ECO:0000256" key="2">
    <source>
        <dbReference type="ARBA" id="ARBA00022676"/>
    </source>
</evidence>
<dbReference type="CDD" id="cd03801">
    <property type="entry name" value="GT4_PimA-like"/>
    <property type="match status" value="1"/>
</dbReference>
<keyword evidence="2 5" id="KW-0328">Glycosyltransferase</keyword>
<dbReference type="PANTHER" id="PTHR12526">
    <property type="entry name" value="GLYCOSYLTRANSFERASE"/>
    <property type="match status" value="1"/>
</dbReference>
<keyword evidence="3 5" id="KW-0808">Transferase</keyword>
<dbReference type="RefSeq" id="WP_311663153.1">
    <property type="nucleotide sequence ID" value="NZ_JAVRHT010000017.1"/>
</dbReference>